<name>A0A2G8SEZ3_9APHY</name>
<feature type="transmembrane region" description="Helical" evidence="2">
    <location>
        <begin position="25"/>
        <end position="46"/>
    </location>
</feature>
<feature type="domain" description="DUF6534" evidence="3">
    <location>
        <begin position="207"/>
        <end position="292"/>
    </location>
</feature>
<dbReference type="PANTHER" id="PTHR40465">
    <property type="entry name" value="CHROMOSOME 1, WHOLE GENOME SHOTGUN SEQUENCE"/>
    <property type="match status" value="1"/>
</dbReference>
<evidence type="ECO:0000313" key="4">
    <source>
        <dbReference type="EMBL" id="PIL32345.1"/>
    </source>
</evidence>
<dbReference type="STRING" id="1077348.A0A2G8SEZ3"/>
<evidence type="ECO:0000313" key="5">
    <source>
        <dbReference type="Proteomes" id="UP000230002"/>
    </source>
</evidence>
<feature type="transmembrane region" description="Helical" evidence="2">
    <location>
        <begin position="198"/>
        <end position="220"/>
    </location>
</feature>
<reference evidence="4 5" key="1">
    <citation type="journal article" date="2015" name="Sci. Rep.">
        <title>Chromosome-level genome map provides insights into diverse defense mechanisms in the medicinal fungus Ganoderma sinense.</title>
        <authorList>
            <person name="Zhu Y."/>
            <person name="Xu J."/>
            <person name="Sun C."/>
            <person name="Zhou S."/>
            <person name="Xu H."/>
            <person name="Nelson D.R."/>
            <person name="Qian J."/>
            <person name="Song J."/>
            <person name="Luo H."/>
            <person name="Xiang L."/>
            <person name="Li Y."/>
            <person name="Xu Z."/>
            <person name="Ji A."/>
            <person name="Wang L."/>
            <person name="Lu S."/>
            <person name="Hayward A."/>
            <person name="Sun W."/>
            <person name="Li X."/>
            <person name="Schwartz D.C."/>
            <person name="Wang Y."/>
            <person name="Chen S."/>
        </authorList>
    </citation>
    <scope>NUCLEOTIDE SEQUENCE [LARGE SCALE GENOMIC DNA]</scope>
    <source>
        <strain evidence="4 5">ZZ0214-1</strain>
    </source>
</reference>
<feature type="region of interest" description="Disordered" evidence="1">
    <location>
        <begin position="329"/>
        <end position="370"/>
    </location>
</feature>
<proteinExistence type="predicted"/>
<dbReference type="InterPro" id="IPR045339">
    <property type="entry name" value="DUF6534"/>
</dbReference>
<feature type="transmembrane region" description="Helical" evidence="2">
    <location>
        <begin position="240"/>
        <end position="261"/>
    </location>
</feature>
<dbReference type="AlphaFoldDB" id="A0A2G8SEZ3"/>
<dbReference type="OrthoDB" id="2750860at2759"/>
<sequence>MADPLPGSPGNIGTPSESFSPISSVTGTFGGVFISAYISVFLYGLFVHQAFKYFRSYGADARWLKGLVVVALVLETAVSALHIHLTYVIQLCFIHPLLVLPPLNSYFYFLENYGNPLAFLEDVWSINIFSTFSACIMINCQSFYAVRILLVGPTRYKYLPVVASVLLMAGAMGISISITVVGFSGLDINNFQTLLTLILAYNAVASCGDVVLTGSMIYVLHSCRTGLRRTDNMINRLIMYAVSTGLLTTIFNILSAVLTHTLGINNWAWLGTMMIAERLYSNSLMAALNSRRFTAEKAGEHSHSNHCRADPFGTAIRLSTVRFNHGDEPYVADGDLADSQTPTAKRSDEDARGCEPGAENSNLKEAREIV</sequence>
<dbReference type="EMBL" id="AYKW01000011">
    <property type="protein sequence ID" value="PIL32345.1"/>
    <property type="molecule type" value="Genomic_DNA"/>
</dbReference>
<keyword evidence="2" id="KW-0812">Transmembrane</keyword>
<evidence type="ECO:0000259" key="3">
    <source>
        <dbReference type="Pfam" id="PF20152"/>
    </source>
</evidence>
<evidence type="ECO:0000256" key="2">
    <source>
        <dbReference type="SAM" id="Phobius"/>
    </source>
</evidence>
<gene>
    <name evidence="4" type="ORF">GSI_05591</name>
</gene>
<feature type="transmembrane region" description="Helical" evidence="2">
    <location>
        <begin position="67"/>
        <end position="98"/>
    </location>
</feature>
<evidence type="ECO:0000256" key="1">
    <source>
        <dbReference type="SAM" id="MobiDB-lite"/>
    </source>
</evidence>
<comment type="caution">
    <text evidence="4">The sequence shown here is derived from an EMBL/GenBank/DDBJ whole genome shotgun (WGS) entry which is preliminary data.</text>
</comment>
<dbReference type="Proteomes" id="UP000230002">
    <property type="component" value="Unassembled WGS sequence"/>
</dbReference>
<feature type="transmembrane region" description="Helical" evidence="2">
    <location>
        <begin position="158"/>
        <end position="186"/>
    </location>
</feature>
<protein>
    <recommendedName>
        <fullName evidence="3">DUF6534 domain-containing protein</fullName>
    </recommendedName>
</protein>
<organism evidence="4 5">
    <name type="scientific">Ganoderma sinense ZZ0214-1</name>
    <dbReference type="NCBI Taxonomy" id="1077348"/>
    <lineage>
        <taxon>Eukaryota</taxon>
        <taxon>Fungi</taxon>
        <taxon>Dikarya</taxon>
        <taxon>Basidiomycota</taxon>
        <taxon>Agaricomycotina</taxon>
        <taxon>Agaricomycetes</taxon>
        <taxon>Polyporales</taxon>
        <taxon>Polyporaceae</taxon>
        <taxon>Ganoderma</taxon>
    </lineage>
</organism>
<dbReference type="PANTHER" id="PTHR40465:SF1">
    <property type="entry name" value="DUF6534 DOMAIN-CONTAINING PROTEIN"/>
    <property type="match status" value="1"/>
</dbReference>
<keyword evidence="5" id="KW-1185">Reference proteome</keyword>
<accession>A0A2G8SEZ3</accession>
<keyword evidence="2" id="KW-0472">Membrane</keyword>
<dbReference type="Pfam" id="PF20152">
    <property type="entry name" value="DUF6534"/>
    <property type="match status" value="1"/>
</dbReference>
<keyword evidence="2" id="KW-1133">Transmembrane helix</keyword>
<feature type="transmembrane region" description="Helical" evidence="2">
    <location>
        <begin position="124"/>
        <end position="146"/>
    </location>
</feature>